<name>A0ABM3FUX8_NEOLC</name>
<keyword evidence="5" id="KW-0594">Phospholipid biosynthesis</keyword>
<evidence type="ECO:0000256" key="3">
    <source>
        <dbReference type="ARBA" id="ARBA00022679"/>
    </source>
</evidence>
<proteinExistence type="inferred from homology"/>
<dbReference type="EC" id="2.3.1.51" evidence="5"/>
<keyword evidence="5" id="KW-0443">Lipid metabolism</keyword>
<keyword evidence="5" id="KW-1208">Phospholipid metabolism</keyword>
<comment type="domain">
    <text evidence="5">The HXXXXD motif is essential for acyltransferase activity and may constitute the binding site for the phosphate moiety of the glycerol-3-phosphate.</text>
</comment>
<dbReference type="InterPro" id="IPR002123">
    <property type="entry name" value="Plipid/glycerol_acylTrfase"/>
</dbReference>
<sequence length="298" mass="33149">MLDKTQPIFPVIPLRFSNLSCRVLGVSCSSIGVALLLLLVVVCAVSDAARYRIKFVLFIFLSAIAATWCIPIMLFQPGHWKNALIPAWGARQIAKLLGIQFHVRGKENIVKDTGCVVLINHQSGLDLCVLAELWPVLERCTVISKKEILYLGPFGLASWLWGTIFIDRRQAEQAHSTMNSTADIINNRKAKLCLFPEGKRHSGTTLLPFKKGAFHVAIASQTPIQPVVVSKYYFLNDNLKKFGSGKSYITILPPISTVGMTKDNMAELMDEAYDKMNKVFQETSQEVLALHVDNSNSK</sequence>
<comment type="similarity">
    <text evidence="2 5">Belongs to the 1-acyl-sn-glycerol-3-phosphate acyltransferase family.</text>
</comment>
<keyword evidence="6" id="KW-0472">Membrane</keyword>
<keyword evidence="5" id="KW-0444">Lipid biosynthesis</keyword>
<dbReference type="InterPro" id="IPR004552">
    <property type="entry name" value="AGP_acyltrans"/>
</dbReference>
<evidence type="ECO:0000256" key="4">
    <source>
        <dbReference type="ARBA" id="ARBA00023315"/>
    </source>
</evidence>
<comment type="pathway">
    <text evidence="1">Phospholipid metabolism; CDP-diacylglycerol biosynthesis; CDP-diacylglycerol from sn-glycerol 3-phosphate: step 2/3.</text>
</comment>
<keyword evidence="6" id="KW-1133">Transmembrane helix</keyword>
<dbReference type="SMART" id="SM00563">
    <property type="entry name" value="PlsC"/>
    <property type="match status" value="1"/>
</dbReference>
<feature type="domain" description="Phospholipid/glycerol acyltransferase" evidence="7">
    <location>
        <begin position="115"/>
        <end position="232"/>
    </location>
</feature>
<evidence type="ECO:0000256" key="6">
    <source>
        <dbReference type="SAM" id="Phobius"/>
    </source>
</evidence>
<keyword evidence="8" id="KW-1185">Reference proteome</keyword>
<keyword evidence="4 5" id="KW-0012">Acyltransferase</keyword>
<evidence type="ECO:0000256" key="2">
    <source>
        <dbReference type="ARBA" id="ARBA00008655"/>
    </source>
</evidence>
<dbReference type="GO" id="GO:0016746">
    <property type="term" value="F:acyltransferase activity"/>
    <property type="evidence" value="ECO:0007669"/>
    <property type="project" value="UniProtKB-KW"/>
</dbReference>
<dbReference type="GeneID" id="107225269"/>
<dbReference type="PANTHER" id="PTHR10434:SF11">
    <property type="entry name" value="1-ACYL-SN-GLYCEROL-3-PHOSPHATE ACYLTRANSFERASE"/>
    <property type="match status" value="1"/>
</dbReference>
<dbReference type="NCBIfam" id="TIGR00530">
    <property type="entry name" value="AGP_acyltrn"/>
    <property type="match status" value="1"/>
</dbReference>
<feature type="transmembrane region" description="Helical" evidence="6">
    <location>
        <begin position="23"/>
        <end position="43"/>
    </location>
</feature>
<dbReference type="Proteomes" id="UP000829291">
    <property type="component" value="Chromosome 3"/>
</dbReference>
<evidence type="ECO:0000256" key="5">
    <source>
        <dbReference type="RuleBase" id="RU361267"/>
    </source>
</evidence>
<evidence type="ECO:0000256" key="1">
    <source>
        <dbReference type="ARBA" id="ARBA00004728"/>
    </source>
</evidence>
<keyword evidence="6" id="KW-0812">Transmembrane</keyword>
<reference evidence="9" key="1">
    <citation type="submission" date="2025-08" db="UniProtKB">
        <authorList>
            <consortium name="RefSeq"/>
        </authorList>
    </citation>
    <scope>IDENTIFICATION</scope>
    <source>
        <tissue evidence="9">Thorax and Abdomen</tissue>
    </source>
</reference>
<dbReference type="Pfam" id="PF01553">
    <property type="entry name" value="Acyltransferase"/>
    <property type="match status" value="1"/>
</dbReference>
<gene>
    <name evidence="9" type="primary">LOC107225269</name>
</gene>
<dbReference type="PANTHER" id="PTHR10434">
    <property type="entry name" value="1-ACYL-SN-GLYCEROL-3-PHOSPHATE ACYLTRANSFERASE"/>
    <property type="match status" value="1"/>
</dbReference>
<protein>
    <recommendedName>
        <fullName evidence="5">1-acyl-sn-glycerol-3-phosphate acyltransferase</fullName>
        <ecNumber evidence="5">2.3.1.51</ecNumber>
    </recommendedName>
</protein>
<feature type="transmembrane region" description="Helical" evidence="6">
    <location>
        <begin position="55"/>
        <end position="75"/>
    </location>
</feature>
<organism evidence="8 9">
    <name type="scientific">Neodiprion lecontei</name>
    <name type="common">Redheaded pine sawfly</name>
    <dbReference type="NCBI Taxonomy" id="441921"/>
    <lineage>
        <taxon>Eukaryota</taxon>
        <taxon>Metazoa</taxon>
        <taxon>Ecdysozoa</taxon>
        <taxon>Arthropoda</taxon>
        <taxon>Hexapoda</taxon>
        <taxon>Insecta</taxon>
        <taxon>Pterygota</taxon>
        <taxon>Neoptera</taxon>
        <taxon>Endopterygota</taxon>
        <taxon>Hymenoptera</taxon>
        <taxon>Tenthredinoidea</taxon>
        <taxon>Diprionidae</taxon>
        <taxon>Diprioninae</taxon>
        <taxon>Neodiprion</taxon>
    </lineage>
</organism>
<dbReference type="CDD" id="cd07989">
    <property type="entry name" value="LPLAT_AGPAT-like"/>
    <property type="match status" value="1"/>
</dbReference>
<evidence type="ECO:0000313" key="8">
    <source>
        <dbReference type="Proteomes" id="UP000829291"/>
    </source>
</evidence>
<evidence type="ECO:0000313" key="9">
    <source>
        <dbReference type="RefSeq" id="XP_046591816.1"/>
    </source>
</evidence>
<dbReference type="RefSeq" id="XP_046591816.1">
    <property type="nucleotide sequence ID" value="XM_046735860.1"/>
</dbReference>
<dbReference type="SUPFAM" id="SSF69593">
    <property type="entry name" value="Glycerol-3-phosphate (1)-acyltransferase"/>
    <property type="match status" value="1"/>
</dbReference>
<accession>A0ABM3FUX8</accession>
<evidence type="ECO:0000259" key="7">
    <source>
        <dbReference type="SMART" id="SM00563"/>
    </source>
</evidence>
<comment type="catalytic activity">
    <reaction evidence="5">
        <text>a 1-acyl-sn-glycero-3-phosphate + an acyl-CoA = a 1,2-diacyl-sn-glycero-3-phosphate + CoA</text>
        <dbReference type="Rhea" id="RHEA:19709"/>
        <dbReference type="ChEBI" id="CHEBI:57287"/>
        <dbReference type="ChEBI" id="CHEBI:57970"/>
        <dbReference type="ChEBI" id="CHEBI:58342"/>
        <dbReference type="ChEBI" id="CHEBI:58608"/>
        <dbReference type="EC" id="2.3.1.51"/>
    </reaction>
</comment>
<keyword evidence="3 5" id="KW-0808">Transferase</keyword>